<dbReference type="EMBL" id="OY660878">
    <property type="protein sequence ID" value="CAJ1074298.1"/>
    <property type="molecule type" value="Genomic_DNA"/>
</dbReference>
<keyword evidence="3" id="KW-1185">Reference proteome</keyword>
<dbReference type="AlphaFoldDB" id="A0AAV1GLC0"/>
<keyword evidence="1" id="KW-0175">Coiled coil</keyword>
<accession>A0AAV1GLC0</accession>
<evidence type="ECO:0000256" key="1">
    <source>
        <dbReference type="SAM" id="Coils"/>
    </source>
</evidence>
<evidence type="ECO:0000313" key="3">
    <source>
        <dbReference type="Proteomes" id="UP001178508"/>
    </source>
</evidence>
<sequence>MASPVKLPAGASENADVRELRLRGQVLSYAINDQTLDRAALFEESMACNALVINTTSRMARRMKAAEQRSACLEKVLNTSQEEVTRLKQANLKLTKQLEAAQLSIESLYGPDDLFNSVEKPGDLASNKSGLESVPPVKAAASPTVAAGEAVAAALEVMEEGGDISNASNLEMTGS</sequence>
<name>A0AAV1GLC0_XYRNO</name>
<gene>
    <name evidence="2" type="ORF">XNOV1_A034502</name>
</gene>
<organism evidence="2 3">
    <name type="scientific">Xyrichtys novacula</name>
    <name type="common">Pearly razorfish</name>
    <name type="synonym">Hemipteronotus novacula</name>
    <dbReference type="NCBI Taxonomy" id="13765"/>
    <lineage>
        <taxon>Eukaryota</taxon>
        <taxon>Metazoa</taxon>
        <taxon>Chordata</taxon>
        <taxon>Craniata</taxon>
        <taxon>Vertebrata</taxon>
        <taxon>Euteleostomi</taxon>
        <taxon>Actinopterygii</taxon>
        <taxon>Neopterygii</taxon>
        <taxon>Teleostei</taxon>
        <taxon>Neoteleostei</taxon>
        <taxon>Acanthomorphata</taxon>
        <taxon>Eupercaria</taxon>
        <taxon>Labriformes</taxon>
        <taxon>Labridae</taxon>
        <taxon>Xyrichtys</taxon>
    </lineage>
</organism>
<dbReference type="Proteomes" id="UP001178508">
    <property type="component" value="Chromosome 15"/>
</dbReference>
<protein>
    <submittedName>
        <fullName evidence="2">Uncharacterized protein</fullName>
    </submittedName>
</protein>
<proteinExistence type="predicted"/>
<feature type="coiled-coil region" evidence="1">
    <location>
        <begin position="63"/>
        <end position="104"/>
    </location>
</feature>
<reference evidence="2" key="1">
    <citation type="submission" date="2023-08" db="EMBL/GenBank/DDBJ databases">
        <authorList>
            <person name="Alioto T."/>
            <person name="Alioto T."/>
            <person name="Gomez Garrido J."/>
        </authorList>
    </citation>
    <scope>NUCLEOTIDE SEQUENCE</scope>
</reference>
<evidence type="ECO:0000313" key="2">
    <source>
        <dbReference type="EMBL" id="CAJ1074298.1"/>
    </source>
</evidence>